<sequence length="59" mass="7135">MRERVVELLAEARLKPWQQRREGESLREWEQRLHHTCYRCGHVEADATTLDVHENTRHA</sequence>
<evidence type="ECO:0000313" key="2">
    <source>
        <dbReference type="Proteomes" id="UP000185596"/>
    </source>
</evidence>
<gene>
    <name evidence="1" type="ORF">BU204_09050</name>
</gene>
<name>A0A1Q8CUB6_9PSEU</name>
<dbReference type="EMBL" id="MSIE01000013">
    <property type="protein sequence ID" value="OLF17946.1"/>
    <property type="molecule type" value="Genomic_DNA"/>
</dbReference>
<evidence type="ECO:0000313" key="1">
    <source>
        <dbReference type="EMBL" id="OLF17946.1"/>
    </source>
</evidence>
<dbReference type="RefSeq" id="WP_075125141.1">
    <property type="nucleotide sequence ID" value="NZ_MSIE01000013.1"/>
</dbReference>
<organism evidence="1 2">
    <name type="scientific">Actinophytocola xanthii</name>
    <dbReference type="NCBI Taxonomy" id="1912961"/>
    <lineage>
        <taxon>Bacteria</taxon>
        <taxon>Bacillati</taxon>
        <taxon>Actinomycetota</taxon>
        <taxon>Actinomycetes</taxon>
        <taxon>Pseudonocardiales</taxon>
        <taxon>Pseudonocardiaceae</taxon>
    </lineage>
</organism>
<dbReference type="STRING" id="1912961.BU204_09050"/>
<dbReference type="AlphaFoldDB" id="A0A1Q8CUB6"/>
<accession>A0A1Q8CUB6</accession>
<reference evidence="1 2" key="1">
    <citation type="submission" date="2016-12" db="EMBL/GenBank/DDBJ databases">
        <title>The draft genome sequence of Actinophytocola sp. 11-183.</title>
        <authorList>
            <person name="Wang W."/>
            <person name="Yuan L."/>
        </authorList>
    </citation>
    <scope>NUCLEOTIDE SEQUENCE [LARGE SCALE GENOMIC DNA]</scope>
    <source>
        <strain evidence="1 2">11-183</strain>
    </source>
</reference>
<proteinExistence type="predicted"/>
<protein>
    <submittedName>
        <fullName evidence="1">Uncharacterized protein</fullName>
    </submittedName>
</protein>
<comment type="caution">
    <text evidence="1">The sequence shown here is derived from an EMBL/GenBank/DDBJ whole genome shotgun (WGS) entry which is preliminary data.</text>
</comment>
<keyword evidence="2" id="KW-1185">Reference proteome</keyword>
<dbReference type="Proteomes" id="UP000185596">
    <property type="component" value="Unassembled WGS sequence"/>
</dbReference>